<organism evidence="6 7">
    <name type="scientific">Halomonas mongoliensis</name>
    <dbReference type="NCBI Taxonomy" id="321265"/>
    <lineage>
        <taxon>Bacteria</taxon>
        <taxon>Pseudomonadati</taxon>
        <taxon>Pseudomonadota</taxon>
        <taxon>Gammaproteobacteria</taxon>
        <taxon>Oceanospirillales</taxon>
        <taxon>Halomonadaceae</taxon>
        <taxon>Halomonas</taxon>
    </lineage>
</organism>
<evidence type="ECO:0000313" key="6">
    <source>
        <dbReference type="EMBL" id="MDR5892592.1"/>
    </source>
</evidence>
<evidence type="ECO:0000256" key="5">
    <source>
        <dbReference type="HAMAP-Rule" id="MF_00472"/>
    </source>
</evidence>
<keyword evidence="3 5" id="KW-0831">Ubiquinone biosynthesis</keyword>
<dbReference type="InterPro" id="IPR010233">
    <property type="entry name" value="UbiG_MeTrfase"/>
</dbReference>
<feature type="binding site" evidence="5">
    <location>
        <position position="83"/>
    </location>
    <ligand>
        <name>S-adenosyl-L-methionine</name>
        <dbReference type="ChEBI" id="CHEBI:59789"/>
    </ligand>
</feature>
<dbReference type="Gene3D" id="3.40.50.150">
    <property type="entry name" value="Vaccinia Virus protein VP39"/>
    <property type="match status" value="1"/>
</dbReference>
<evidence type="ECO:0000256" key="3">
    <source>
        <dbReference type="ARBA" id="ARBA00022688"/>
    </source>
</evidence>
<dbReference type="NCBIfam" id="TIGR01983">
    <property type="entry name" value="UbiG"/>
    <property type="match status" value="1"/>
</dbReference>
<evidence type="ECO:0000256" key="1">
    <source>
        <dbReference type="ARBA" id="ARBA00022603"/>
    </source>
</evidence>
<dbReference type="GO" id="GO:0032259">
    <property type="term" value="P:methylation"/>
    <property type="evidence" value="ECO:0007669"/>
    <property type="project" value="UniProtKB-KW"/>
</dbReference>
<dbReference type="InterPro" id="IPR029063">
    <property type="entry name" value="SAM-dependent_MTases_sf"/>
</dbReference>
<comment type="pathway">
    <text evidence="5">Cofactor biosynthesis; ubiquinone biosynthesis.</text>
</comment>
<feature type="binding site" evidence="5">
    <location>
        <position position="127"/>
    </location>
    <ligand>
        <name>S-adenosyl-L-methionine</name>
        <dbReference type="ChEBI" id="CHEBI:59789"/>
    </ligand>
</feature>
<comment type="function">
    <text evidence="5">O-methyltransferase that catalyzes the 2 O-methylation steps in the ubiquinone biosynthetic pathway.</text>
</comment>
<dbReference type="EC" id="2.1.1.64" evidence="5"/>
<keyword evidence="2 5" id="KW-0808">Transferase</keyword>
<dbReference type="SUPFAM" id="SSF53335">
    <property type="entry name" value="S-adenosyl-L-methionine-dependent methyltransferases"/>
    <property type="match status" value="1"/>
</dbReference>
<dbReference type="EMBL" id="JARWAL010000005">
    <property type="protein sequence ID" value="MDR5892592.1"/>
    <property type="molecule type" value="Genomic_DNA"/>
</dbReference>
<accession>A0ABU1GM03</accession>
<evidence type="ECO:0000313" key="7">
    <source>
        <dbReference type="Proteomes" id="UP001252270"/>
    </source>
</evidence>
<comment type="similarity">
    <text evidence="5">Belongs to the methyltransferase superfamily. UbiG/COQ3 family.</text>
</comment>
<keyword evidence="4 5" id="KW-0949">S-adenosyl-L-methionine</keyword>
<dbReference type="CDD" id="cd02440">
    <property type="entry name" value="AdoMet_MTases"/>
    <property type="match status" value="1"/>
</dbReference>
<comment type="caution">
    <text evidence="6">The sequence shown here is derived from an EMBL/GenBank/DDBJ whole genome shotgun (WGS) entry which is preliminary data.</text>
</comment>
<reference evidence="6 7" key="1">
    <citation type="submission" date="2023-04" db="EMBL/GenBank/DDBJ databases">
        <title>A long-awaited taxogenomic arrangement of the family Halomonadaceae.</title>
        <authorList>
            <person name="De La Haba R."/>
            <person name="Chuvochina M."/>
            <person name="Wittouck S."/>
            <person name="Arahal D.R."/>
            <person name="Sanchez-Porro C."/>
            <person name="Hugenholtz P."/>
            <person name="Ventosa A."/>
        </authorList>
    </citation>
    <scope>NUCLEOTIDE SEQUENCE [LARGE SCALE GENOMIC DNA]</scope>
    <source>
        <strain evidence="6 7">DSM 17332</strain>
    </source>
</reference>
<dbReference type="GO" id="GO:0061542">
    <property type="term" value="F:3-demethylubiquinol 3-O-methyltransferase activity"/>
    <property type="evidence" value="ECO:0007669"/>
    <property type="project" value="UniProtKB-EC"/>
</dbReference>
<keyword evidence="1 5" id="KW-0489">Methyltransferase</keyword>
<feature type="binding site" evidence="5">
    <location>
        <position position="43"/>
    </location>
    <ligand>
        <name>S-adenosyl-L-methionine</name>
        <dbReference type="ChEBI" id="CHEBI:59789"/>
    </ligand>
</feature>
<feature type="binding site" evidence="5">
    <location>
        <position position="62"/>
    </location>
    <ligand>
        <name>S-adenosyl-L-methionine</name>
        <dbReference type="ChEBI" id="CHEBI:59789"/>
    </ligand>
</feature>
<dbReference type="EC" id="2.1.1.222" evidence="5"/>
<gene>
    <name evidence="5 6" type="primary">ubiG</name>
    <name evidence="6" type="ORF">QC820_07160</name>
</gene>
<name>A0ABU1GM03_9GAMM</name>
<dbReference type="GO" id="GO:0102208">
    <property type="term" value="F:2-polyprenyl-6-hydroxyphenol methylase activity"/>
    <property type="evidence" value="ECO:0007669"/>
    <property type="project" value="UniProtKB-EC"/>
</dbReference>
<comment type="catalytic activity">
    <reaction evidence="5">
        <text>a 3-demethylubiquinol + S-adenosyl-L-methionine = a ubiquinol + S-adenosyl-L-homocysteine + H(+)</text>
        <dbReference type="Rhea" id="RHEA:44380"/>
        <dbReference type="Rhea" id="RHEA-COMP:9566"/>
        <dbReference type="Rhea" id="RHEA-COMP:10914"/>
        <dbReference type="ChEBI" id="CHEBI:15378"/>
        <dbReference type="ChEBI" id="CHEBI:17976"/>
        <dbReference type="ChEBI" id="CHEBI:57856"/>
        <dbReference type="ChEBI" id="CHEBI:59789"/>
        <dbReference type="ChEBI" id="CHEBI:84422"/>
        <dbReference type="EC" id="2.1.1.64"/>
    </reaction>
</comment>
<keyword evidence="7" id="KW-1185">Reference proteome</keyword>
<dbReference type="Proteomes" id="UP001252270">
    <property type="component" value="Unassembled WGS sequence"/>
</dbReference>
<dbReference type="PANTHER" id="PTHR43464:SF19">
    <property type="entry name" value="UBIQUINONE BIOSYNTHESIS O-METHYLTRANSFERASE, MITOCHONDRIAL"/>
    <property type="match status" value="1"/>
</dbReference>
<dbReference type="RefSeq" id="WP_253442718.1">
    <property type="nucleotide sequence ID" value="NZ_JARWAL010000005.1"/>
</dbReference>
<proteinExistence type="inferred from homology"/>
<evidence type="ECO:0000256" key="2">
    <source>
        <dbReference type="ARBA" id="ARBA00022679"/>
    </source>
</evidence>
<evidence type="ECO:0000256" key="4">
    <source>
        <dbReference type="ARBA" id="ARBA00022691"/>
    </source>
</evidence>
<comment type="catalytic activity">
    <reaction evidence="5">
        <text>a 3-(all-trans-polyprenyl)benzene-1,2-diol + S-adenosyl-L-methionine = a 2-methoxy-6-(all-trans-polyprenyl)phenol + S-adenosyl-L-homocysteine + H(+)</text>
        <dbReference type="Rhea" id="RHEA:31411"/>
        <dbReference type="Rhea" id="RHEA-COMP:9550"/>
        <dbReference type="Rhea" id="RHEA-COMP:9551"/>
        <dbReference type="ChEBI" id="CHEBI:15378"/>
        <dbReference type="ChEBI" id="CHEBI:57856"/>
        <dbReference type="ChEBI" id="CHEBI:59789"/>
        <dbReference type="ChEBI" id="CHEBI:62729"/>
        <dbReference type="ChEBI" id="CHEBI:62731"/>
        <dbReference type="EC" id="2.1.1.222"/>
    </reaction>
</comment>
<protein>
    <recommendedName>
        <fullName evidence="5">Ubiquinone biosynthesis O-methyltransferase</fullName>
    </recommendedName>
    <alternativeName>
        <fullName evidence="5">2-polyprenyl-6-hydroxyphenol methylase</fullName>
        <ecNumber evidence="5">2.1.1.222</ecNumber>
    </alternativeName>
    <alternativeName>
        <fullName evidence="5">3-demethylubiquinone 3-O-methyltransferase</fullName>
        <ecNumber evidence="5">2.1.1.64</ecNumber>
    </alternativeName>
</protein>
<dbReference type="Pfam" id="PF13489">
    <property type="entry name" value="Methyltransf_23"/>
    <property type="match status" value="1"/>
</dbReference>
<sequence>MGATQPQAGNVDPGEIAKFEALASRWWDPESEFKPLHEINPLRLDFIDARAGLAGKRVVDVGCGGGILAEAMAHRGAKVTGIDLGEAPLAVARLHAEESGVAVDYRCVSVETLAEEMPGEFDVVTCMEMLEHVPDPASVVRACAALAKPGGQLFFSTLNRNPKAYALAILGAEYVLRLLPRGTHDYAKFIRPAELAGWCRGADLEVQEQSGLVYNPLTRRYRLHPTDVSVNYLMHCRREAP</sequence>
<dbReference type="HAMAP" id="MF_00472">
    <property type="entry name" value="UbiG"/>
    <property type="match status" value="1"/>
</dbReference>
<dbReference type="PANTHER" id="PTHR43464">
    <property type="entry name" value="METHYLTRANSFERASE"/>
    <property type="match status" value="1"/>
</dbReference>